<feature type="region of interest" description="Disordered" evidence="1">
    <location>
        <begin position="248"/>
        <end position="273"/>
    </location>
</feature>
<gene>
    <name evidence="2" type="ORF">FB192DRAFT_1384747</name>
</gene>
<sequence length="299" mass="35154">MSSSKRHGGSSSSSSHKRRRESDQEDDRRSSKHSRISDSLRRSIQPIGEDDYFEKANEFRVWLKESKGKYLDEISSKEARRYFKKFVKRWNDYELDEKLYKGLNSAQLESSDTTRYKWSFAKNLNKMEMDTIRDNVDSMTSQSRGDDRVAGKRRAQAVGPTMPDTVDKEDRYERERLSRKHESKRRNERREAMLDEVAPKETGREAALAKKRALNAFHKRERSPDVELSEQDLMGGDDFKARLAAERKANELRESRRAERQQQRLAPIMSKMDDYKAKEDATMAMFRQMAEERKRNGGF</sequence>
<feature type="compositionally biased region" description="Basic and acidic residues" evidence="1">
    <location>
        <begin position="20"/>
        <end position="41"/>
    </location>
</feature>
<organism evidence="2 3">
    <name type="scientific">Mucor circinelloides f. lusitanicus</name>
    <name type="common">Mucor racemosus var. lusitanicus</name>
    <dbReference type="NCBI Taxonomy" id="29924"/>
    <lineage>
        <taxon>Eukaryota</taxon>
        <taxon>Fungi</taxon>
        <taxon>Fungi incertae sedis</taxon>
        <taxon>Mucoromycota</taxon>
        <taxon>Mucoromycotina</taxon>
        <taxon>Mucoromycetes</taxon>
        <taxon>Mucorales</taxon>
        <taxon>Mucorineae</taxon>
        <taxon>Mucoraceae</taxon>
        <taxon>Mucor</taxon>
    </lineage>
</organism>
<dbReference type="PANTHER" id="PTHR34117:SF1">
    <property type="entry name" value="STYLE CELL-CYCLE INHIBITOR 1"/>
    <property type="match status" value="1"/>
</dbReference>
<dbReference type="AlphaFoldDB" id="A0A8H4BFA4"/>
<feature type="region of interest" description="Disordered" evidence="1">
    <location>
        <begin position="137"/>
        <end position="193"/>
    </location>
</feature>
<dbReference type="EMBL" id="JAAECE010000005">
    <property type="protein sequence ID" value="KAF1801222.1"/>
    <property type="molecule type" value="Genomic_DNA"/>
</dbReference>
<protein>
    <submittedName>
        <fullName evidence="2">Uncharacterized protein</fullName>
    </submittedName>
</protein>
<feature type="compositionally biased region" description="Basic residues" evidence="1">
    <location>
        <begin position="177"/>
        <end position="187"/>
    </location>
</feature>
<comment type="caution">
    <text evidence="2">The sequence shown here is derived from an EMBL/GenBank/DDBJ whole genome shotgun (WGS) entry which is preliminary data.</text>
</comment>
<feature type="compositionally biased region" description="Basic and acidic residues" evidence="1">
    <location>
        <begin position="248"/>
        <end position="262"/>
    </location>
</feature>
<accession>A0A8H4BFA4</accession>
<evidence type="ECO:0000313" key="2">
    <source>
        <dbReference type="EMBL" id="KAF1801222.1"/>
    </source>
</evidence>
<evidence type="ECO:0000256" key="1">
    <source>
        <dbReference type="SAM" id="MobiDB-lite"/>
    </source>
</evidence>
<proteinExistence type="predicted"/>
<dbReference type="Proteomes" id="UP000469890">
    <property type="component" value="Unassembled WGS sequence"/>
</dbReference>
<dbReference type="InterPro" id="IPR044688">
    <property type="entry name" value="SCI-1-like"/>
</dbReference>
<evidence type="ECO:0000313" key="3">
    <source>
        <dbReference type="Proteomes" id="UP000469890"/>
    </source>
</evidence>
<feature type="compositionally biased region" description="Basic and acidic residues" evidence="1">
    <location>
        <begin position="165"/>
        <end position="176"/>
    </location>
</feature>
<reference evidence="2 3" key="1">
    <citation type="submission" date="2019-09" db="EMBL/GenBank/DDBJ databases">
        <authorList>
            <consortium name="DOE Joint Genome Institute"/>
            <person name="Mondo S.J."/>
            <person name="Navarro-Mendoza M.I."/>
            <person name="Perez-Arques C."/>
            <person name="Panchal S."/>
            <person name="Nicolas F.E."/>
            <person name="Ganguly P."/>
            <person name="Pangilinan J."/>
            <person name="Grigoriev I."/>
            <person name="Heitman J."/>
            <person name="Sanya K."/>
            <person name="Garre V."/>
        </authorList>
    </citation>
    <scope>NUCLEOTIDE SEQUENCE [LARGE SCALE GENOMIC DNA]</scope>
    <source>
        <strain evidence="2 3">MU402</strain>
    </source>
</reference>
<name>A0A8H4BFA4_MUCCL</name>
<feature type="region of interest" description="Disordered" evidence="1">
    <location>
        <begin position="1"/>
        <end position="41"/>
    </location>
</feature>
<dbReference type="PANTHER" id="PTHR34117">
    <property type="entry name" value="STYLE CELL-CYCLE INHIBITOR 1"/>
    <property type="match status" value="1"/>
</dbReference>